<reference evidence="1 2" key="1">
    <citation type="submission" date="2017-09" db="EMBL/GenBank/DDBJ databases">
        <title>Large-scale bioinformatics analysis of Bacillus genomes uncovers conserved roles of natural products in bacterial physiology.</title>
        <authorList>
            <consortium name="Agbiome Team Llc"/>
            <person name="Bleich R.M."/>
            <person name="Grubbs K.J."/>
            <person name="Santa Maria K.C."/>
            <person name="Allen S.E."/>
            <person name="Farag S."/>
            <person name="Shank E.A."/>
            <person name="Bowers A."/>
        </authorList>
    </citation>
    <scope>NUCLEOTIDE SEQUENCE [LARGE SCALE GENOMIC DNA]</scope>
    <source>
        <strain evidence="1 2">AFS044250</strain>
    </source>
</reference>
<proteinExistence type="predicted"/>
<protein>
    <submittedName>
        <fullName evidence="1">Uncharacterized protein</fullName>
    </submittedName>
</protein>
<dbReference type="EMBL" id="NUSQ01000183">
    <property type="protein sequence ID" value="PHD59926.1"/>
    <property type="molecule type" value="Genomic_DNA"/>
</dbReference>
<comment type="caution">
    <text evidence="1">The sequence shown here is derived from an EMBL/GenBank/DDBJ whole genome shotgun (WGS) entry which is preliminary data.</text>
</comment>
<evidence type="ECO:0000313" key="1">
    <source>
        <dbReference type="EMBL" id="PHD59926.1"/>
    </source>
</evidence>
<dbReference type="RefSeq" id="WP_100063574.1">
    <property type="nucleotide sequence ID" value="NZ_NUSQ01000183.1"/>
</dbReference>
<dbReference type="AlphaFoldDB" id="A0A2B5XL11"/>
<name>A0A2B5XL11_9BACI</name>
<accession>A0A2B5XL11</accession>
<gene>
    <name evidence="1" type="ORF">COF40_27540</name>
</gene>
<dbReference type="Proteomes" id="UP000225997">
    <property type="component" value="Unassembled WGS sequence"/>
</dbReference>
<evidence type="ECO:0000313" key="2">
    <source>
        <dbReference type="Proteomes" id="UP000225997"/>
    </source>
</evidence>
<sequence>MELRIQMRLLLEELFQEYEEHYPSMYFVFQKFEHQFVFTDVNQELLQSVHQQREDFIGRTLDTAPHLGDEETRRKLKTIYPLAWAGKKIIFYCFPISNLDILVITYLEPQYVNGQVFQVKGRCASFHKNEIQDTLEQLEQFVILESLP</sequence>
<organism evidence="1 2">
    <name type="scientific">Bacillus toyonensis</name>
    <dbReference type="NCBI Taxonomy" id="155322"/>
    <lineage>
        <taxon>Bacteria</taxon>
        <taxon>Bacillati</taxon>
        <taxon>Bacillota</taxon>
        <taxon>Bacilli</taxon>
        <taxon>Bacillales</taxon>
        <taxon>Bacillaceae</taxon>
        <taxon>Bacillus</taxon>
        <taxon>Bacillus cereus group</taxon>
    </lineage>
</organism>